<evidence type="ECO:0000313" key="2">
    <source>
        <dbReference type="EMBL" id="GFD04311.1"/>
    </source>
</evidence>
<evidence type="ECO:0000256" key="1">
    <source>
        <dbReference type="SAM" id="MobiDB-lite"/>
    </source>
</evidence>
<proteinExistence type="predicted"/>
<feature type="non-terminal residue" evidence="2">
    <location>
        <position position="159"/>
    </location>
</feature>
<dbReference type="EMBL" id="BKCJ011210796">
    <property type="protein sequence ID" value="GFD04311.1"/>
    <property type="molecule type" value="Genomic_DNA"/>
</dbReference>
<keyword evidence="2" id="KW-0695">RNA-directed DNA polymerase</keyword>
<dbReference type="AlphaFoldDB" id="A0A699T575"/>
<sequence>NETGGQDMATLVRECTFSSFMKCNPTPFHGKEGAIELCRWFEKSEMVFSISDCAERNKVEAYIKGLPENIKGEVTSSRPINLNEVVRMAHTLMEPKIQAKPERIAEGNKRKWENSQGGNRNNNNIGNYQDNTHHHQYNNQRHGNARALTNAPAEQSGYK</sequence>
<keyword evidence="2" id="KW-0808">Transferase</keyword>
<keyword evidence="2" id="KW-0548">Nucleotidyltransferase</keyword>
<comment type="caution">
    <text evidence="2">The sequence shown here is derived from an EMBL/GenBank/DDBJ whole genome shotgun (WGS) entry which is preliminary data.</text>
</comment>
<protein>
    <submittedName>
        <fullName evidence="2">Reverse transcriptase domain-containing protein</fullName>
    </submittedName>
</protein>
<feature type="region of interest" description="Disordered" evidence="1">
    <location>
        <begin position="107"/>
        <end position="144"/>
    </location>
</feature>
<accession>A0A699T575</accession>
<dbReference type="GO" id="GO:0003964">
    <property type="term" value="F:RNA-directed DNA polymerase activity"/>
    <property type="evidence" value="ECO:0007669"/>
    <property type="project" value="UniProtKB-KW"/>
</dbReference>
<feature type="non-terminal residue" evidence="2">
    <location>
        <position position="1"/>
    </location>
</feature>
<name>A0A699T575_TANCI</name>
<gene>
    <name evidence="2" type="ORF">Tci_876280</name>
</gene>
<organism evidence="2">
    <name type="scientific">Tanacetum cinerariifolium</name>
    <name type="common">Dalmatian daisy</name>
    <name type="synonym">Chrysanthemum cinerariifolium</name>
    <dbReference type="NCBI Taxonomy" id="118510"/>
    <lineage>
        <taxon>Eukaryota</taxon>
        <taxon>Viridiplantae</taxon>
        <taxon>Streptophyta</taxon>
        <taxon>Embryophyta</taxon>
        <taxon>Tracheophyta</taxon>
        <taxon>Spermatophyta</taxon>
        <taxon>Magnoliopsida</taxon>
        <taxon>eudicotyledons</taxon>
        <taxon>Gunneridae</taxon>
        <taxon>Pentapetalae</taxon>
        <taxon>asterids</taxon>
        <taxon>campanulids</taxon>
        <taxon>Asterales</taxon>
        <taxon>Asteraceae</taxon>
        <taxon>Asteroideae</taxon>
        <taxon>Anthemideae</taxon>
        <taxon>Anthemidinae</taxon>
        <taxon>Tanacetum</taxon>
    </lineage>
</organism>
<reference evidence="2" key="1">
    <citation type="journal article" date="2019" name="Sci. Rep.">
        <title>Draft genome of Tanacetum cinerariifolium, the natural source of mosquito coil.</title>
        <authorList>
            <person name="Yamashiro T."/>
            <person name="Shiraishi A."/>
            <person name="Satake H."/>
            <person name="Nakayama K."/>
        </authorList>
    </citation>
    <scope>NUCLEOTIDE SEQUENCE</scope>
</reference>
<feature type="compositionally biased region" description="Low complexity" evidence="1">
    <location>
        <begin position="114"/>
        <end position="127"/>
    </location>
</feature>